<comment type="caution">
    <text evidence="1">The sequence shown here is derived from an EMBL/GenBank/DDBJ whole genome shotgun (WGS) entry which is preliminary data.</text>
</comment>
<gene>
    <name evidence="1" type="ORF">LNQ34_22110</name>
</gene>
<keyword evidence="2" id="KW-1185">Reference proteome</keyword>
<accession>A0ABS8M6L9</accession>
<protein>
    <submittedName>
        <fullName evidence="1">Uncharacterized protein</fullName>
    </submittedName>
</protein>
<evidence type="ECO:0000313" key="2">
    <source>
        <dbReference type="Proteomes" id="UP001430700"/>
    </source>
</evidence>
<dbReference type="Proteomes" id="UP001430700">
    <property type="component" value="Unassembled WGS sequence"/>
</dbReference>
<sequence>MKKGINIVTLIVCLVANVQVSFVQNDALKILPNGNVGIGTTDPKEKL</sequence>
<evidence type="ECO:0000313" key="1">
    <source>
        <dbReference type="EMBL" id="MCC9020469.1"/>
    </source>
</evidence>
<proteinExistence type="predicted"/>
<name>A0ABS8M6L9_9FLAO</name>
<dbReference type="RefSeq" id="WP_230001290.1">
    <property type="nucleotide sequence ID" value="NZ_JAJJMN010000002.1"/>
</dbReference>
<organism evidence="1 2">
    <name type="scientific">Flavobacterium lipolyticum</name>
    <dbReference type="NCBI Taxonomy" id="2893754"/>
    <lineage>
        <taxon>Bacteria</taxon>
        <taxon>Pseudomonadati</taxon>
        <taxon>Bacteroidota</taxon>
        <taxon>Flavobacteriia</taxon>
        <taxon>Flavobacteriales</taxon>
        <taxon>Flavobacteriaceae</taxon>
        <taxon>Flavobacterium</taxon>
    </lineage>
</organism>
<dbReference type="EMBL" id="JAJJMN010000002">
    <property type="protein sequence ID" value="MCC9020469.1"/>
    <property type="molecule type" value="Genomic_DNA"/>
</dbReference>
<reference evidence="1" key="1">
    <citation type="submission" date="2021-11" db="EMBL/GenBank/DDBJ databases">
        <title>Description of novel Flavobacterium species.</title>
        <authorList>
            <person name="Saticioglu I.B."/>
            <person name="Ay H."/>
            <person name="Altun S."/>
            <person name="Duman M."/>
        </authorList>
    </citation>
    <scope>NUCLEOTIDE SEQUENCE</scope>
    <source>
        <strain evidence="1">F-126</strain>
    </source>
</reference>